<protein>
    <submittedName>
        <fullName evidence="2">Uncharacterized protein</fullName>
    </submittedName>
</protein>
<evidence type="ECO:0000256" key="1">
    <source>
        <dbReference type="SAM" id="Phobius"/>
    </source>
</evidence>
<gene>
    <name evidence="2" type="ORF">H103_08753</name>
</gene>
<sequence>MEIVYTYIMAREIWCFLFLFLFYQTFLYLMPTFKVAWRLVSSASQLANAFCFAFFFFFSFPLLSSFTCTFLLFLIPLYCTLLFLKDPYLPVLSRLSMILSNV</sequence>
<reference evidence="2" key="1">
    <citation type="submission" date="2014-02" db="EMBL/GenBank/DDBJ databases">
        <title>The Genome Sequence of Trichophyton rubrum (morphotype fischeri) CBS 288.86.</title>
        <authorList>
            <consortium name="The Broad Institute Genomics Platform"/>
            <person name="Cuomo C.A."/>
            <person name="White T.C."/>
            <person name="Graser Y."/>
            <person name="Martinez-Rossi N."/>
            <person name="Heitman J."/>
            <person name="Young S.K."/>
            <person name="Zeng Q."/>
            <person name="Gargeya S."/>
            <person name="Abouelleil A."/>
            <person name="Alvarado L."/>
            <person name="Chapman S.B."/>
            <person name="Gainer-Dewar J."/>
            <person name="Goldberg J."/>
            <person name="Griggs A."/>
            <person name="Gujja S."/>
            <person name="Hansen M."/>
            <person name="Howarth C."/>
            <person name="Imamovic A."/>
            <person name="Larimer J."/>
            <person name="Martinez D."/>
            <person name="Murphy C."/>
            <person name="Pearson M.D."/>
            <person name="Persinoti G."/>
            <person name="Poon T."/>
            <person name="Priest M."/>
            <person name="Roberts A.D."/>
            <person name="Saif S."/>
            <person name="Shea T.D."/>
            <person name="Sykes S.N."/>
            <person name="Wortman J."/>
            <person name="Nusbaum C."/>
            <person name="Birren B."/>
        </authorList>
    </citation>
    <scope>NUCLEOTIDE SEQUENCE [LARGE SCALE GENOMIC DNA]</scope>
    <source>
        <strain evidence="2">CBS 288.86</strain>
    </source>
</reference>
<proteinExistence type="predicted"/>
<accession>A0A022VNF5</accession>
<dbReference type="AlphaFoldDB" id="A0A022VNF5"/>
<organism evidence="2">
    <name type="scientific">Trichophyton rubrum CBS 288.86</name>
    <dbReference type="NCBI Taxonomy" id="1215330"/>
    <lineage>
        <taxon>Eukaryota</taxon>
        <taxon>Fungi</taxon>
        <taxon>Dikarya</taxon>
        <taxon>Ascomycota</taxon>
        <taxon>Pezizomycotina</taxon>
        <taxon>Eurotiomycetes</taxon>
        <taxon>Eurotiomycetidae</taxon>
        <taxon>Onygenales</taxon>
        <taxon>Arthrodermataceae</taxon>
        <taxon>Trichophyton</taxon>
    </lineage>
</organism>
<dbReference type="HOGENOM" id="CLU_2279470_0_0_1"/>
<name>A0A022VNF5_TRIRU</name>
<dbReference type="Proteomes" id="UP000023758">
    <property type="component" value="Unassembled WGS sequence"/>
</dbReference>
<dbReference type="EMBL" id="KK207944">
    <property type="protein sequence ID" value="EZF47474.1"/>
    <property type="molecule type" value="Genomic_DNA"/>
</dbReference>
<keyword evidence="1" id="KW-0812">Transmembrane</keyword>
<keyword evidence="1" id="KW-1133">Transmembrane helix</keyword>
<evidence type="ECO:0000313" key="2">
    <source>
        <dbReference type="EMBL" id="EZF47474.1"/>
    </source>
</evidence>
<keyword evidence="1" id="KW-0472">Membrane</keyword>
<feature type="transmembrane region" description="Helical" evidence="1">
    <location>
        <begin position="63"/>
        <end position="84"/>
    </location>
</feature>
<feature type="transmembrane region" description="Helical" evidence="1">
    <location>
        <begin position="35"/>
        <end position="57"/>
    </location>
</feature>